<keyword evidence="2" id="KW-0564">Palmitate</keyword>
<keyword evidence="2" id="KW-0449">Lipoprotein</keyword>
<comment type="cofactor">
    <cofactor evidence="2">
        <name>Ca(2+)</name>
        <dbReference type="ChEBI" id="CHEBI:29108"/>
    </cofactor>
</comment>
<evidence type="ECO:0000313" key="4">
    <source>
        <dbReference type="Proteomes" id="UP001153714"/>
    </source>
</evidence>
<dbReference type="SUPFAM" id="SSF54518">
    <property type="entry name" value="Tubby C-terminal domain-like"/>
    <property type="match status" value="1"/>
</dbReference>
<keyword evidence="4" id="KW-1185">Reference proteome</keyword>
<dbReference type="Pfam" id="PF03803">
    <property type="entry name" value="Scramblase"/>
    <property type="match status" value="1"/>
</dbReference>
<dbReference type="GO" id="GO:0017128">
    <property type="term" value="F:phospholipid scramblase activity"/>
    <property type="evidence" value="ECO:0007669"/>
    <property type="project" value="InterPro"/>
</dbReference>
<reference evidence="3" key="1">
    <citation type="submission" date="2021-12" db="EMBL/GenBank/DDBJ databases">
        <authorList>
            <person name="King R."/>
        </authorList>
    </citation>
    <scope>NUCLEOTIDE SEQUENCE</scope>
</reference>
<accession>A0A9N9RHK0</accession>
<dbReference type="GO" id="GO:0005886">
    <property type="term" value="C:plasma membrane"/>
    <property type="evidence" value="ECO:0007669"/>
    <property type="project" value="TreeGrafter"/>
</dbReference>
<dbReference type="PANTHER" id="PTHR23248:SF9">
    <property type="entry name" value="PHOSPHOLIPID SCRAMBLASE"/>
    <property type="match status" value="1"/>
</dbReference>
<dbReference type="OrthoDB" id="191150at2759"/>
<evidence type="ECO:0000256" key="1">
    <source>
        <dbReference type="ARBA" id="ARBA00005350"/>
    </source>
</evidence>
<reference evidence="3" key="2">
    <citation type="submission" date="2022-10" db="EMBL/GenBank/DDBJ databases">
        <authorList>
            <consortium name="ENA_rothamsted_submissions"/>
            <consortium name="culmorum"/>
            <person name="King R."/>
        </authorList>
    </citation>
    <scope>NUCLEOTIDE SEQUENCE</scope>
</reference>
<organism evidence="3 4">
    <name type="scientific">Diatraea saccharalis</name>
    <name type="common">sugarcane borer</name>
    <dbReference type="NCBI Taxonomy" id="40085"/>
    <lineage>
        <taxon>Eukaryota</taxon>
        <taxon>Metazoa</taxon>
        <taxon>Ecdysozoa</taxon>
        <taxon>Arthropoda</taxon>
        <taxon>Hexapoda</taxon>
        <taxon>Insecta</taxon>
        <taxon>Pterygota</taxon>
        <taxon>Neoptera</taxon>
        <taxon>Endopterygota</taxon>
        <taxon>Lepidoptera</taxon>
        <taxon>Glossata</taxon>
        <taxon>Ditrysia</taxon>
        <taxon>Pyraloidea</taxon>
        <taxon>Crambidae</taxon>
        <taxon>Crambinae</taxon>
        <taxon>Diatraea</taxon>
    </lineage>
</organism>
<name>A0A9N9RHK0_9NEOP</name>
<comment type="similarity">
    <text evidence="1 2">Belongs to the phospholipid scramblase family.</text>
</comment>
<comment type="function">
    <text evidence="2">May mediate accelerated ATP-independent bidirectional transbilayer migration of phospholipids upon binding calcium ions that results in a loss of phospholipid asymmetry in the plasma membrane.</text>
</comment>
<evidence type="ECO:0000256" key="2">
    <source>
        <dbReference type="RuleBase" id="RU363116"/>
    </source>
</evidence>
<gene>
    <name evidence="3" type="ORF">DIATSA_LOCUS13977</name>
</gene>
<evidence type="ECO:0000313" key="3">
    <source>
        <dbReference type="EMBL" id="CAG9796823.1"/>
    </source>
</evidence>
<protein>
    <recommendedName>
        <fullName evidence="2">Phospholipid scramblase</fullName>
    </recommendedName>
</protein>
<sequence length="171" mass="19691">MCSGNKYVVFDFNEHELFNAKESGSLNFLGGKNRAWEIIITDMQDNKVISLRRPYTFGPDKMEVKVCNQVVSIVRQKVTFMKAMLNINDPQDRLVLKVKAPAIIIGECDFEIFTPSKQRIGVIRKLWGGWAQEAFSNKDYFNINFPTDLDVRYKAAIIGTCLLIDFLYYES</sequence>
<dbReference type="Proteomes" id="UP001153714">
    <property type="component" value="Chromosome 9"/>
</dbReference>
<dbReference type="InterPro" id="IPR005552">
    <property type="entry name" value="Scramblase"/>
</dbReference>
<dbReference type="AlphaFoldDB" id="A0A9N9RHK0"/>
<dbReference type="InterPro" id="IPR025659">
    <property type="entry name" value="Tubby-like_C"/>
</dbReference>
<keyword evidence="2" id="KW-0106">Calcium</keyword>
<proteinExistence type="inferred from homology"/>
<dbReference type="EMBL" id="OU893340">
    <property type="protein sequence ID" value="CAG9796823.1"/>
    <property type="molecule type" value="Genomic_DNA"/>
</dbReference>
<dbReference type="PANTHER" id="PTHR23248">
    <property type="entry name" value="PHOSPHOLIPID SCRAMBLASE-RELATED"/>
    <property type="match status" value="1"/>
</dbReference>